<protein>
    <submittedName>
        <fullName evidence="3">CocE/NonD family hydrolase</fullName>
    </submittedName>
</protein>
<dbReference type="InterPro" id="IPR050585">
    <property type="entry name" value="Xaa-Pro_dipeptidyl-ppase/CocE"/>
</dbReference>
<evidence type="ECO:0000313" key="4">
    <source>
        <dbReference type="Proteomes" id="UP000665043"/>
    </source>
</evidence>
<dbReference type="InterPro" id="IPR029058">
    <property type="entry name" value="AB_hydrolase_fold"/>
</dbReference>
<organism evidence="3 4">
    <name type="scientific">Sediminibacillus dalangtanensis</name>
    <dbReference type="NCBI Taxonomy" id="2729421"/>
    <lineage>
        <taxon>Bacteria</taxon>
        <taxon>Bacillati</taxon>
        <taxon>Bacillota</taxon>
        <taxon>Bacilli</taxon>
        <taxon>Bacillales</taxon>
        <taxon>Bacillaceae</taxon>
        <taxon>Sediminibacillus</taxon>
    </lineage>
</organism>
<gene>
    <name evidence="3" type="ORF">ERJ70_06520</name>
</gene>
<keyword evidence="4" id="KW-1185">Reference proteome</keyword>
<dbReference type="EMBL" id="CP046956">
    <property type="protein sequence ID" value="QTM98987.1"/>
    <property type="molecule type" value="Genomic_DNA"/>
</dbReference>
<keyword evidence="1 3" id="KW-0378">Hydrolase</keyword>
<dbReference type="Pfam" id="PF08530">
    <property type="entry name" value="PepX_C"/>
    <property type="match status" value="1"/>
</dbReference>
<dbReference type="InterPro" id="IPR013736">
    <property type="entry name" value="Xaa-Pro_dipept_C"/>
</dbReference>
<proteinExistence type="predicted"/>
<evidence type="ECO:0000259" key="2">
    <source>
        <dbReference type="SMART" id="SM00939"/>
    </source>
</evidence>
<feature type="domain" description="Xaa-Pro dipeptidyl-peptidase C-terminal" evidence="2">
    <location>
        <begin position="326"/>
        <end position="570"/>
    </location>
</feature>
<dbReference type="Gene3D" id="1.10.3020.10">
    <property type="entry name" value="alpha-amino acid ester hydrolase ( Helical cap domain)"/>
    <property type="match status" value="1"/>
</dbReference>
<dbReference type="InterPro" id="IPR008979">
    <property type="entry name" value="Galactose-bd-like_sf"/>
</dbReference>
<dbReference type="GO" id="GO:0016787">
    <property type="term" value="F:hydrolase activity"/>
    <property type="evidence" value="ECO:0007669"/>
    <property type="project" value="UniProtKB-KW"/>
</dbReference>
<dbReference type="Gene3D" id="3.40.50.1820">
    <property type="entry name" value="alpha/beta hydrolase"/>
    <property type="match status" value="1"/>
</dbReference>
<dbReference type="SUPFAM" id="SSF53474">
    <property type="entry name" value="alpha/beta-Hydrolases"/>
    <property type="match status" value="1"/>
</dbReference>
<dbReference type="PANTHER" id="PTHR43056:SF10">
    <property type="entry name" value="COCE_NOND FAMILY, PUTATIVE (AFU_ORTHOLOGUE AFUA_7G00600)-RELATED"/>
    <property type="match status" value="1"/>
</dbReference>
<sequence length="578" mass="64891">MIEVVIVPKTAPVVFEKDVPCRLRDGVTLYANVYRPDREGSYPVLLTRHPYNKNLVDFSHRYVDPFRLAAAGYVVIIQDVRGRFSSEGQFVPFIHEGEDGYDAVEWAANLPYCDGKVGMFGLSYYGFTQLFAAAESPPSLKAIFPAQTGSSLNEDMLFRQGALEYGLFATWMLDSVAPDLIHRECPDDYPFVRKDIESALHHINDTFHHVPLTEWPPLRNLHPVLSLYQQFITQEISNEAQSKASIKHQLSSLELPAYHLAGWYDCFLGSTLENFQEMCKAGEEQRLIIGPWGHGDFSAAQGERFFGAHAAGDWMDEERDITALHIEWFDKKLKATTSASGRESAPVQLFVMGIDKWREEKEWPLARTRYIPYYLHSNGKAGLESGTLSTTKPQEEPTDQFCYDPSNPVPTVGGNGLFYKGENAGPCDQNEVEARKDVFVYTSEALKEPLEVTGPIEVVLWAATDAVSTDFTAKLVDVWPDGKAFNLADGIVRGDTCQESEIGAIRYQLDLWATSNVFLPGHSIRLEISSSNFPRYDVNPNTGKTTIDSEVMLPASQTIYHDENYPSYILLPVIPTKI</sequence>
<accession>A0ABX7VPY2</accession>
<dbReference type="Pfam" id="PF02129">
    <property type="entry name" value="Peptidase_S15"/>
    <property type="match status" value="1"/>
</dbReference>
<evidence type="ECO:0000256" key="1">
    <source>
        <dbReference type="ARBA" id="ARBA00022801"/>
    </source>
</evidence>
<dbReference type="PANTHER" id="PTHR43056">
    <property type="entry name" value="PEPTIDASE S9 PROLYL OLIGOPEPTIDASE"/>
    <property type="match status" value="1"/>
</dbReference>
<dbReference type="InterPro" id="IPR000383">
    <property type="entry name" value="Xaa-Pro-like_dom"/>
</dbReference>
<reference evidence="3 4" key="1">
    <citation type="submission" date="2019-12" db="EMBL/GenBank/DDBJ databases">
        <title>The whole genome sequencing of a strain isolated from a Mars analog, Dalangtan Playa.</title>
        <authorList>
            <person name="Huang T."/>
        </authorList>
    </citation>
    <scope>NUCLEOTIDE SEQUENCE [LARGE SCALE GENOMIC DNA]</scope>
    <source>
        <strain evidence="3 4">DP4-553-S</strain>
    </source>
</reference>
<dbReference type="InterPro" id="IPR005674">
    <property type="entry name" value="CocE/Ser_esterase"/>
</dbReference>
<evidence type="ECO:0000313" key="3">
    <source>
        <dbReference type="EMBL" id="QTM98987.1"/>
    </source>
</evidence>
<dbReference type="NCBIfam" id="TIGR00976">
    <property type="entry name" value="CocE_NonD"/>
    <property type="match status" value="1"/>
</dbReference>
<dbReference type="Proteomes" id="UP000665043">
    <property type="component" value="Chromosome"/>
</dbReference>
<name>A0ABX7VPY2_9BACI</name>
<dbReference type="SUPFAM" id="SSF49785">
    <property type="entry name" value="Galactose-binding domain-like"/>
    <property type="match status" value="1"/>
</dbReference>
<dbReference type="Gene3D" id="2.60.120.260">
    <property type="entry name" value="Galactose-binding domain-like"/>
    <property type="match status" value="1"/>
</dbReference>
<dbReference type="SMART" id="SM00939">
    <property type="entry name" value="PepX_C"/>
    <property type="match status" value="1"/>
</dbReference>